<proteinExistence type="inferred from homology"/>
<dbReference type="FunFam" id="1.20.1250.20:FF:000068">
    <property type="entry name" value="MFS general substrate transporter"/>
    <property type="match status" value="1"/>
</dbReference>
<evidence type="ECO:0000256" key="3">
    <source>
        <dbReference type="ARBA" id="ARBA00022692"/>
    </source>
</evidence>
<feature type="domain" description="Major facilitator superfamily (MFS) profile" evidence="9">
    <location>
        <begin position="49"/>
        <end position="457"/>
    </location>
</feature>
<gene>
    <name evidence="10" type="ORF">BB8028_0002g07580</name>
</gene>
<dbReference type="GO" id="GO:0022857">
    <property type="term" value="F:transmembrane transporter activity"/>
    <property type="evidence" value="ECO:0007669"/>
    <property type="project" value="InterPro"/>
</dbReference>
<evidence type="ECO:0000256" key="1">
    <source>
        <dbReference type="ARBA" id="ARBA00004141"/>
    </source>
</evidence>
<name>A0A2S7Y2R7_BEABA</name>
<dbReference type="CDD" id="cd17327">
    <property type="entry name" value="MFS_FEN2_like"/>
    <property type="match status" value="1"/>
</dbReference>
<evidence type="ECO:0000256" key="7">
    <source>
        <dbReference type="SAM" id="MobiDB-lite"/>
    </source>
</evidence>
<comment type="subcellular location">
    <subcellularLocation>
        <location evidence="1">Membrane</location>
        <topology evidence="1">Multi-pass membrane protein</topology>
    </subcellularLocation>
</comment>
<dbReference type="PANTHER" id="PTHR43791">
    <property type="entry name" value="PERMEASE-RELATED"/>
    <property type="match status" value="1"/>
</dbReference>
<feature type="region of interest" description="Disordered" evidence="7">
    <location>
        <begin position="1"/>
        <end position="22"/>
    </location>
</feature>
<dbReference type="EMBL" id="JRHA01000002">
    <property type="protein sequence ID" value="PQK10436.1"/>
    <property type="molecule type" value="Genomic_DNA"/>
</dbReference>
<reference evidence="10 11" key="1">
    <citation type="submission" date="2016-07" db="EMBL/GenBank/DDBJ databases">
        <title>Comparative genomics of the entomopathogenic fungus Beauveria bassiana.</title>
        <authorList>
            <person name="Valero Jimenez C.A."/>
            <person name="Zwaan B.J."/>
            <person name="Van Kan J.A."/>
            <person name="Takken W."/>
            <person name="Debets A.J."/>
            <person name="Schoustra S.E."/>
            <person name="Koenraadt C.J."/>
        </authorList>
    </citation>
    <scope>NUCLEOTIDE SEQUENCE [LARGE SCALE GENOMIC DNA]</scope>
    <source>
        <strain evidence="10 11">ARSEF 8028</strain>
    </source>
</reference>
<accession>A0A2S7Y2R7</accession>
<evidence type="ECO:0000256" key="5">
    <source>
        <dbReference type="ARBA" id="ARBA00023136"/>
    </source>
</evidence>
<protein>
    <recommendedName>
        <fullName evidence="9">Major facilitator superfamily (MFS) profile domain-containing protein</fullName>
    </recommendedName>
</protein>
<keyword evidence="3 8" id="KW-0812">Transmembrane</keyword>
<dbReference type="SUPFAM" id="SSF103473">
    <property type="entry name" value="MFS general substrate transporter"/>
    <property type="match status" value="1"/>
</dbReference>
<feature type="transmembrane region" description="Helical" evidence="8">
    <location>
        <begin position="141"/>
        <end position="163"/>
    </location>
</feature>
<feature type="transmembrane region" description="Helical" evidence="8">
    <location>
        <begin position="209"/>
        <end position="230"/>
    </location>
</feature>
<dbReference type="OrthoDB" id="2962993at2759"/>
<feature type="transmembrane region" description="Helical" evidence="8">
    <location>
        <begin position="290"/>
        <end position="310"/>
    </location>
</feature>
<evidence type="ECO:0000313" key="11">
    <source>
        <dbReference type="Proteomes" id="UP000237441"/>
    </source>
</evidence>
<evidence type="ECO:0000256" key="8">
    <source>
        <dbReference type="SAM" id="Phobius"/>
    </source>
</evidence>
<evidence type="ECO:0000256" key="2">
    <source>
        <dbReference type="ARBA" id="ARBA00022448"/>
    </source>
</evidence>
<dbReference type="AlphaFoldDB" id="A0A2S7Y2R7"/>
<feature type="transmembrane region" description="Helical" evidence="8">
    <location>
        <begin position="316"/>
        <end position="335"/>
    </location>
</feature>
<evidence type="ECO:0000259" key="9">
    <source>
        <dbReference type="PROSITE" id="PS50850"/>
    </source>
</evidence>
<evidence type="ECO:0000256" key="4">
    <source>
        <dbReference type="ARBA" id="ARBA00022989"/>
    </source>
</evidence>
<feature type="transmembrane region" description="Helical" evidence="8">
    <location>
        <begin position="432"/>
        <end position="451"/>
    </location>
</feature>
<evidence type="ECO:0000313" key="10">
    <source>
        <dbReference type="EMBL" id="PQK10436.1"/>
    </source>
</evidence>
<comment type="similarity">
    <text evidence="6">Belongs to the major facilitator superfamily. Allantoate permease family.</text>
</comment>
<dbReference type="Proteomes" id="UP000237441">
    <property type="component" value="Unassembled WGS sequence"/>
</dbReference>
<feature type="transmembrane region" description="Helical" evidence="8">
    <location>
        <begin position="115"/>
        <end position="135"/>
    </location>
</feature>
<dbReference type="InterPro" id="IPR020846">
    <property type="entry name" value="MFS_dom"/>
</dbReference>
<dbReference type="GO" id="GO:0016020">
    <property type="term" value="C:membrane"/>
    <property type="evidence" value="ECO:0007669"/>
    <property type="project" value="UniProtKB-SubCell"/>
</dbReference>
<organism evidence="10 11">
    <name type="scientific">Beauveria bassiana</name>
    <name type="common">White muscardine disease fungus</name>
    <name type="synonym">Tritirachium shiotae</name>
    <dbReference type="NCBI Taxonomy" id="176275"/>
    <lineage>
        <taxon>Eukaryota</taxon>
        <taxon>Fungi</taxon>
        <taxon>Dikarya</taxon>
        <taxon>Ascomycota</taxon>
        <taxon>Pezizomycotina</taxon>
        <taxon>Sordariomycetes</taxon>
        <taxon>Hypocreomycetidae</taxon>
        <taxon>Hypocreales</taxon>
        <taxon>Cordycipitaceae</taxon>
        <taxon>Beauveria</taxon>
    </lineage>
</organism>
<dbReference type="PROSITE" id="PS50850">
    <property type="entry name" value="MFS"/>
    <property type="match status" value="1"/>
</dbReference>
<comment type="caution">
    <text evidence="10">The sequence shown here is derived from an EMBL/GenBank/DDBJ whole genome shotgun (WGS) entry which is preliminary data.</text>
</comment>
<dbReference type="Pfam" id="PF07690">
    <property type="entry name" value="MFS_1"/>
    <property type="match status" value="1"/>
</dbReference>
<feature type="transmembrane region" description="Helical" evidence="8">
    <location>
        <begin position="175"/>
        <end position="197"/>
    </location>
</feature>
<dbReference type="InterPro" id="IPR011701">
    <property type="entry name" value="MFS"/>
</dbReference>
<keyword evidence="5 8" id="KW-0472">Membrane</keyword>
<keyword evidence="2" id="KW-0813">Transport</keyword>
<keyword evidence="4 8" id="KW-1133">Transmembrane helix</keyword>
<dbReference type="PANTHER" id="PTHR43791:SF24">
    <property type="entry name" value="NICOTINIC ACID PLASMA MEMBRANE TRANSPORTER"/>
    <property type="match status" value="1"/>
</dbReference>
<feature type="transmembrane region" description="Helical" evidence="8">
    <location>
        <begin position="45"/>
        <end position="62"/>
    </location>
</feature>
<evidence type="ECO:0000256" key="6">
    <source>
        <dbReference type="ARBA" id="ARBA00037968"/>
    </source>
</evidence>
<dbReference type="Gene3D" id="1.20.1250.20">
    <property type="entry name" value="MFS general substrate transporter like domains"/>
    <property type="match status" value="2"/>
</dbReference>
<dbReference type="InterPro" id="IPR036259">
    <property type="entry name" value="MFS_trans_sf"/>
</dbReference>
<sequence length="485" mass="53884">MTTPNTDRSLGKDPSAVDDSSHVEADGTCIETIDARSERKLLLKLDLYFVPIIMLVYLTCFLDRSNIGNVKVAGMPEDIGASPKQFSTAVSIFYATYVAFEPPWSVMMKWLTPRILLTSLCVVWSLCTVLTGFIHNVAGLYAVRLVLGACEAGLFPALNLYLTMVYKRQEQAIRVSYLFVCTAIAGAFGGLLAYCLLKMDGVAGLAGWRWVYIIEGIFSILVAPLIWFGLPNDPSKAYFLTDEEKRIMKVRAIQRAQYMGSEDFSWEEIRIGLKDPKLYMSGAIQFCQDILLYGFSTFLPSIIVSMGYSVIQAQYLSIPVYIFGGLAFLAAAFISDRYCIRGPLLWLTNVPGIVGYVLIICSSSNGVKFLGTFLCAVSVYNGPGLNLTWLNVNVAPHYRRATAIGMQLSIGNSAGVVAGQIYRTAPYRLGNIFSVAALGLSQVLIVVKWLYLRQQNREKERYLTGEEDGRRVRTGDRAPDFKYHL</sequence>
<dbReference type="FunFam" id="1.20.1250.20:FF:000018">
    <property type="entry name" value="MFS transporter permease"/>
    <property type="match status" value="1"/>
</dbReference>